<dbReference type="SUPFAM" id="SSF53850">
    <property type="entry name" value="Periplasmic binding protein-like II"/>
    <property type="match status" value="1"/>
</dbReference>
<dbReference type="OrthoDB" id="8688844at2"/>
<dbReference type="Proteomes" id="UP000007564">
    <property type="component" value="Chromosome"/>
</dbReference>
<evidence type="ECO:0000256" key="1">
    <source>
        <dbReference type="ARBA" id="ARBA00006987"/>
    </source>
</evidence>
<dbReference type="RefSeq" id="WP_003807867.1">
    <property type="nucleotide sequence ID" value="NC_019382.1"/>
</dbReference>
<sequence length="330" mass="34592">MAMKRREMLSLCGKSVIALGCGGLPAILRAQGRFPSKALTYVVAYTPGSANDILVRILAPELGTQLGQSIIVDNKPGAGGSIGMAAVAQSKADGYTLGLGSTATMAINRALYKNLPYDPLRDFESVVKFASTANVLVVPAGGPAKTLADLKPRDGKSLMFSSPGNGTTQHLAGVLFSSTTKLPTEHVPYRGPAESVMAVASGEVDFSLASLPSALAQIRAGRLRVLGCTSLKPPSSLPQAVSLAEQGLPGFERTEVWFGLVVPSGTPDQARLALEQASVQVLGKQDVREKLEQAGYQPANPQSEGKFDPFVREQVAFWADLVKQAGASID</sequence>
<evidence type="ECO:0000313" key="2">
    <source>
        <dbReference type="EMBL" id="CCJ54802.1"/>
    </source>
</evidence>
<name>A0A0C6P850_BORBO</name>
<evidence type="ECO:0000313" key="3">
    <source>
        <dbReference type="Proteomes" id="UP000007564"/>
    </source>
</evidence>
<dbReference type="Pfam" id="PF03401">
    <property type="entry name" value="TctC"/>
    <property type="match status" value="1"/>
</dbReference>
<dbReference type="AlphaFoldDB" id="A0A0C6P850"/>
<evidence type="ECO:0008006" key="4">
    <source>
        <dbReference type="Google" id="ProtNLM"/>
    </source>
</evidence>
<proteinExistence type="inferred from homology"/>
<accession>A0A0C6P850</accession>
<dbReference type="EMBL" id="HE965806">
    <property type="protein sequence ID" value="CCJ54802.1"/>
    <property type="molecule type" value="Genomic_DNA"/>
</dbReference>
<dbReference type="InterPro" id="IPR042100">
    <property type="entry name" value="Bug_dom1"/>
</dbReference>
<dbReference type="PANTHER" id="PTHR42928:SF5">
    <property type="entry name" value="BLR1237 PROTEIN"/>
    <property type="match status" value="1"/>
</dbReference>
<dbReference type="Gene3D" id="3.40.190.10">
    <property type="entry name" value="Periplasmic binding protein-like II"/>
    <property type="match status" value="1"/>
</dbReference>
<dbReference type="PANTHER" id="PTHR42928">
    <property type="entry name" value="TRICARBOXYLATE-BINDING PROTEIN"/>
    <property type="match status" value="1"/>
</dbReference>
<dbReference type="CDD" id="cd07012">
    <property type="entry name" value="PBP2_Bug_TTT"/>
    <property type="match status" value="1"/>
</dbReference>
<dbReference type="PIRSF" id="PIRSF017082">
    <property type="entry name" value="YflP"/>
    <property type="match status" value="1"/>
</dbReference>
<gene>
    <name evidence="2" type="ORF">BN112_2885</name>
</gene>
<organism evidence="2 3">
    <name type="scientific">Bordetella bronchiseptica 253</name>
    <dbReference type="NCBI Taxonomy" id="568707"/>
    <lineage>
        <taxon>Bacteria</taxon>
        <taxon>Pseudomonadati</taxon>
        <taxon>Pseudomonadota</taxon>
        <taxon>Betaproteobacteria</taxon>
        <taxon>Burkholderiales</taxon>
        <taxon>Alcaligenaceae</taxon>
        <taxon>Bordetella</taxon>
    </lineage>
</organism>
<dbReference type="InterPro" id="IPR005064">
    <property type="entry name" value="BUG"/>
</dbReference>
<comment type="similarity">
    <text evidence="1">Belongs to the UPF0065 (bug) family.</text>
</comment>
<dbReference type="Gene3D" id="3.40.190.150">
    <property type="entry name" value="Bordetella uptake gene, domain 1"/>
    <property type="match status" value="1"/>
</dbReference>
<dbReference type="GeneID" id="69603339"/>
<reference evidence="2 3" key="1">
    <citation type="journal article" date="2012" name="BMC Genomics">
        <title>Comparative genomics of the classical Bordetella subspecies: the evolution and exchange of virulence-associated diversity amongst closely related pathogens.</title>
        <authorList>
            <person name="Park J."/>
            <person name="Zhang Y."/>
            <person name="Buboltz A.M."/>
            <person name="Zhang X."/>
            <person name="Schuster S.C."/>
            <person name="Ahuja U."/>
            <person name="Liu M."/>
            <person name="Miller J.F."/>
            <person name="Sebaihia M."/>
            <person name="Bentley S.D."/>
            <person name="Parkhill J."/>
            <person name="Harvill E.T."/>
        </authorList>
    </citation>
    <scope>NUCLEOTIDE SEQUENCE [LARGE SCALE GENOMIC DNA]</scope>
    <source>
        <strain evidence="2 3">253</strain>
    </source>
</reference>
<dbReference type="KEGG" id="bbh:BN112_2885"/>
<dbReference type="HOGENOM" id="CLU_045683_0_1_4"/>
<protein>
    <recommendedName>
        <fullName evidence="4">Lipoprotein</fullName>
    </recommendedName>
</protein>